<reference evidence="4 5" key="1">
    <citation type="journal article" date="2014" name="Genome Biol. Evol.">
        <title>The secreted proteins of Achlya hypogyna and Thraustotheca clavata identify the ancestral oomycete secretome and reveal gene acquisitions by horizontal gene transfer.</title>
        <authorList>
            <person name="Misner I."/>
            <person name="Blouin N."/>
            <person name="Leonard G."/>
            <person name="Richards T.A."/>
            <person name="Lane C.E."/>
        </authorList>
    </citation>
    <scope>NUCLEOTIDE SEQUENCE [LARGE SCALE GENOMIC DNA]</scope>
    <source>
        <strain evidence="4 5">ATCC 48635</strain>
    </source>
</reference>
<dbReference type="AlphaFoldDB" id="A0A1V9ZHU5"/>
<evidence type="ECO:0000313" key="5">
    <source>
        <dbReference type="Proteomes" id="UP000243579"/>
    </source>
</evidence>
<dbReference type="STRING" id="1202772.A0A1V9ZHU5"/>
<comment type="caution">
    <text evidence="4">The sequence shown here is derived from an EMBL/GenBank/DDBJ whole genome shotgun (WGS) entry which is preliminary data.</text>
</comment>
<dbReference type="Pfam" id="PF06722">
    <property type="entry name" value="EryCIII-like_C"/>
    <property type="match status" value="1"/>
</dbReference>
<organism evidence="4 5">
    <name type="scientific">Achlya hypogyna</name>
    <name type="common">Oomycete</name>
    <name type="synonym">Protoachlya hypogyna</name>
    <dbReference type="NCBI Taxonomy" id="1202772"/>
    <lineage>
        <taxon>Eukaryota</taxon>
        <taxon>Sar</taxon>
        <taxon>Stramenopiles</taxon>
        <taxon>Oomycota</taxon>
        <taxon>Saprolegniomycetes</taxon>
        <taxon>Saprolegniales</taxon>
        <taxon>Achlyaceae</taxon>
        <taxon>Achlya</taxon>
    </lineage>
</organism>
<feature type="domain" description="Erythromycin biosynthesis protein CIII-like C-terminal" evidence="3">
    <location>
        <begin position="329"/>
        <end position="407"/>
    </location>
</feature>
<dbReference type="GO" id="GO:0016906">
    <property type="term" value="F:sterol 3-beta-glucosyltransferase activity"/>
    <property type="evidence" value="ECO:0007669"/>
    <property type="project" value="UniProtKB-ARBA"/>
</dbReference>
<protein>
    <submittedName>
        <fullName evidence="4">Uncharacterized protein</fullName>
    </submittedName>
</protein>
<keyword evidence="5" id="KW-1185">Reference proteome</keyword>
<dbReference type="Gene3D" id="3.40.50.2000">
    <property type="entry name" value="Glycogen Phosphorylase B"/>
    <property type="match status" value="2"/>
</dbReference>
<evidence type="ECO:0000259" key="2">
    <source>
        <dbReference type="Pfam" id="PF03033"/>
    </source>
</evidence>
<dbReference type="InterPro" id="IPR002213">
    <property type="entry name" value="UDP_glucos_trans"/>
</dbReference>
<dbReference type="GO" id="GO:0005975">
    <property type="term" value="P:carbohydrate metabolic process"/>
    <property type="evidence" value="ECO:0007669"/>
    <property type="project" value="InterPro"/>
</dbReference>
<keyword evidence="1" id="KW-0808">Transferase</keyword>
<dbReference type="InterPro" id="IPR004276">
    <property type="entry name" value="GlycoTrans_28_N"/>
</dbReference>
<sequence length="445" mass="47765">MESKRIAIVSVGSRGDVQPYCVLGRALVARGHKVVVATEERLRSLVEDDFHLPFACIAGDSTGGLFDPKFQAGLAKGSLLSVMKMTKEWKSKFAISDILASYVKALEGAEVIVSGALCLPMSYGVAEKAKAAWVPLILQPTWPTMEFPIWVLAGLTLGLRCLNKWSYSVLFKRLWKEERQYINPWLEHTLDLPPITSSMGMIDVIGANERIPLLIASSAIFCGPHRAVPADYDLSKIHLHGPILAPPTPLPEAVTVFLRAARTAAAPVIYVGFGSMPTADPLALLYLVVDVCHRASCRAILAAGWSVLESPKATTLLEANAALLLVLPYVSHTALFPQVDCVVHHAGVGTSQAALASGTPQVPCPVLLDQPHNAKVLVGLGVAPKTIPFRHLSAKHLALAVQGVFRNVDNVQGKARDVGKSLQEEAAGALERYCGLITTVEPLHG</sequence>
<dbReference type="PANTHER" id="PTHR48050:SF19">
    <property type="entry name" value="GLYCOSYL TRANSFERASE FAMILY 28 C-TERMINAL DOMAIN-CONTAINING PROTEIN-RELATED"/>
    <property type="match status" value="1"/>
</dbReference>
<dbReference type="SUPFAM" id="SSF53756">
    <property type="entry name" value="UDP-Glycosyltransferase/glycogen phosphorylase"/>
    <property type="match status" value="1"/>
</dbReference>
<dbReference type="InterPro" id="IPR010610">
    <property type="entry name" value="EryCIII-like_C"/>
</dbReference>
<dbReference type="CDD" id="cd03784">
    <property type="entry name" value="GT1_Gtf-like"/>
    <property type="match status" value="1"/>
</dbReference>
<feature type="domain" description="Glycosyltransferase family 28 N-terminal" evidence="2">
    <location>
        <begin position="6"/>
        <end position="89"/>
    </location>
</feature>
<evidence type="ECO:0000313" key="4">
    <source>
        <dbReference type="EMBL" id="OQR97556.1"/>
    </source>
</evidence>
<proteinExistence type="predicted"/>
<gene>
    <name evidence="4" type="ORF">ACHHYP_10738</name>
</gene>
<dbReference type="EMBL" id="JNBR01000102">
    <property type="protein sequence ID" value="OQR97556.1"/>
    <property type="molecule type" value="Genomic_DNA"/>
</dbReference>
<dbReference type="OrthoDB" id="5835829at2759"/>
<dbReference type="Proteomes" id="UP000243579">
    <property type="component" value="Unassembled WGS sequence"/>
</dbReference>
<evidence type="ECO:0000256" key="1">
    <source>
        <dbReference type="ARBA" id="ARBA00022679"/>
    </source>
</evidence>
<name>A0A1V9ZHU5_ACHHY</name>
<accession>A0A1V9ZHU5</accession>
<evidence type="ECO:0000259" key="3">
    <source>
        <dbReference type="Pfam" id="PF06722"/>
    </source>
</evidence>
<dbReference type="InterPro" id="IPR050426">
    <property type="entry name" value="Glycosyltransferase_28"/>
</dbReference>
<dbReference type="PANTHER" id="PTHR48050">
    <property type="entry name" value="STEROL 3-BETA-GLUCOSYLTRANSFERASE"/>
    <property type="match status" value="1"/>
</dbReference>
<dbReference type="Pfam" id="PF03033">
    <property type="entry name" value="Glyco_transf_28"/>
    <property type="match status" value="1"/>
</dbReference>